<dbReference type="EMBL" id="VCYH01000009">
    <property type="protein sequence ID" value="MDN7025766.1"/>
    <property type="molecule type" value="Genomic_DNA"/>
</dbReference>
<organism evidence="1 2">
    <name type="scientific">Methanoculleus frigidifontis</name>
    <dbReference type="NCBI Taxonomy" id="2584085"/>
    <lineage>
        <taxon>Archaea</taxon>
        <taxon>Methanobacteriati</taxon>
        <taxon>Methanobacteriota</taxon>
        <taxon>Stenosarchaea group</taxon>
        <taxon>Methanomicrobia</taxon>
        <taxon>Methanomicrobiales</taxon>
        <taxon>Methanomicrobiaceae</taxon>
        <taxon>Methanoculleus</taxon>
    </lineage>
</organism>
<evidence type="ECO:0000313" key="1">
    <source>
        <dbReference type="EMBL" id="MDN7025766.1"/>
    </source>
</evidence>
<accession>A0ABT8MCV6</accession>
<keyword evidence="2" id="KW-1185">Reference proteome</keyword>
<protein>
    <recommendedName>
        <fullName evidence="3">Leucine carboxyl methyltransferase</fullName>
    </recommendedName>
</protein>
<dbReference type="SUPFAM" id="SSF53335">
    <property type="entry name" value="S-adenosyl-L-methionine-dependent methyltransferases"/>
    <property type="match status" value="1"/>
</dbReference>
<dbReference type="Gene3D" id="3.40.50.150">
    <property type="entry name" value="Vaccinia Virus protein VP39"/>
    <property type="match status" value="1"/>
</dbReference>
<gene>
    <name evidence="1" type="ORF">FGU65_12895</name>
</gene>
<name>A0ABT8MCV6_9EURY</name>
<dbReference type="RefSeq" id="WP_301664951.1">
    <property type="nucleotide sequence ID" value="NZ_VCYH01000009.1"/>
</dbReference>
<proteinExistence type="predicted"/>
<dbReference type="Proteomes" id="UP001168338">
    <property type="component" value="Unassembled WGS sequence"/>
</dbReference>
<comment type="caution">
    <text evidence="1">The sequence shown here is derived from an EMBL/GenBank/DDBJ whole genome shotgun (WGS) entry which is preliminary data.</text>
</comment>
<evidence type="ECO:0000313" key="2">
    <source>
        <dbReference type="Proteomes" id="UP001168338"/>
    </source>
</evidence>
<dbReference type="InterPro" id="IPR029063">
    <property type="entry name" value="SAM-dependent_MTases_sf"/>
</dbReference>
<sequence length="277" mass="30658">MGTILLGPTAALVMQWALPLYRHGITHRYADVLDLAAGRDLFTRCDAVCDWYGEVILNRKHCIRSLALRDVQALGEDACVIILAAGMSPLGLELVSSDDPCPSRIIEVDIAGMGEKAALYRRIDPVRSRRIRCLNADITSEASLRMLSREARGCPAIVLLEGITYYLSGRELAGILGAFHSRDAGNRFVIEYLLPCDVVNPARRHIPREIFRIIQESAGLAATRCYTHESLGRLVAECGGAVEAHYNMTAMERCRTGRNHFFPHGEDGWIVCSHGRI</sequence>
<reference evidence="1" key="1">
    <citation type="submission" date="2019-05" db="EMBL/GenBank/DDBJ databases">
        <title>Methanoculleus sp. FWC-SCC1, a methanogenic archaeon isolated from deep marine cold seep.</title>
        <authorList>
            <person name="Chen Y.-W."/>
            <person name="Chen S.-C."/>
            <person name="Teng N.-H."/>
            <person name="Lai M.-C."/>
        </authorList>
    </citation>
    <scope>NUCLEOTIDE SEQUENCE</scope>
    <source>
        <strain evidence="1">FWC-SCC1</strain>
    </source>
</reference>
<evidence type="ECO:0008006" key="3">
    <source>
        <dbReference type="Google" id="ProtNLM"/>
    </source>
</evidence>